<dbReference type="EMBL" id="FXUY01000002">
    <property type="protein sequence ID" value="SMQ30732.1"/>
    <property type="molecule type" value="Genomic_DNA"/>
</dbReference>
<accession>A0ACD2UDN0</accession>
<evidence type="ECO:0000313" key="1">
    <source>
        <dbReference type="EMBL" id="SMQ30732.1"/>
    </source>
</evidence>
<gene>
    <name evidence="1" type="ORF">SAMN04488483_5627</name>
</gene>
<sequence>MRHARNEREKWPDFPVGEPRLKANGAQPNSPVIGAPERFLRISPTAGNALF</sequence>
<proteinExistence type="predicted"/>
<reference evidence="1" key="1">
    <citation type="submission" date="2017-05" db="EMBL/GenBank/DDBJ databases">
        <authorList>
            <person name="Varghese N."/>
            <person name="Submissions S."/>
        </authorList>
    </citation>
    <scope>NUCLEOTIDE SEQUENCE</scope>
    <source>
        <strain evidence="1">LMG 28168</strain>
    </source>
</reference>
<organism evidence="1 2">
    <name type="scientific">Pseudomonas helmanticensis</name>
    <dbReference type="NCBI Taxonomy" id="1471381"/>
    <lineage>
        <taxon>Bacteria</taxon>
        <taxon>Pseudomonadati</taxon>
        <taxon>Pseudomonadota</taxon>
        <taxon>Gammaproteobacteria</taxon>
        <taxon>Pseudomonadales</taxon>
        <taxon>Pseudomonadaceae</taxon>
        <taxon>Pseudomonas</taxon>
    </lineage>
</organism>
<keyword evidence="2" id="KW-1185">Reference proteome</keyword>
<dbReference type="Proteomes" id="UP001158048">
    <property type="component" value="Unassembled WGS sequence"/>
</dbReference>
<evidence type="ECO:0000313" key="2">
    <source>
        <dbReference type="Proteomes" id="UP001158048"/>
    </source>
</evidence>
<name>A0ACD2UDN0_9PSED</name>
<protein>
    <submittedName>
        <fullName evidence="1">Uncharacterized protein</fullName>
    </submittedName>
</protein>
<comment type="caution">
    <text evidence="1">The sequence shown here is derived from an EMBL/GenBank/DDBJ whole genome shotgun (WGS) entry which is preliminary data.</text>
</comment>